<evidence type="ECO:0000313" key="3">
    <source>
        <dbReference type="EMBL" id="MBB4964668.1"/>
    </source>
</evidence>
<dbReference type="PANTHER" id="PTHR39217:SF1">
    <property type="entry name" value="GLUTATHIONE SYNTHETASE"/>
    <property type="match status" value="1"/>
</dbReference>
<organism evidence="3 4">
    <name type="scientific">Saccharothrix violaceirubra</name>
    <dbReference type="NCBI Taxonomy" id="413306"/>
    <lineage>
        <taxon>Bacteria</taxon>
        <taxon>Bacillati</taxon>
        <taxon>Actinomycetota</taxon>
        <taxon>Actinomycetes</taxon>
        <taxon>Pseudonocardiales</taxon>
        <taxon>Pseudonocardiaceae</taxon>
        <taxon>Saccharothrix</taxon>
    </lineage>
</organism>
<dbReference type="GO" id="GO:0046872">
    <property type="term" value="F:metal ion binding"/>
    <property type="evidence" value="ECO:0007669"/>
    <property type="project" value="InterPro"/>
</dbReference>
<dbReference type="InterPro" id="IPR011761">
    <property type="entry name" value="ATP-grasp"/>
</dbReference>
<dbReference type="AlphaFoldDB" id="A0A7W7WVL9"/>
<keyword evidence="1" id="KW-0547">Nucleotide-binding</keyword>
<dbReference type="InterPro" id="IPR053191">
    <property type="entry name" value="DcsG_Biosynth_Enzyme"/>
</dbReference>
<sequence length="292" mass="30542">MKVALATCASLPAGDGDDADVPGALADIGVESAWLRWGPETDTDTDTDTDADLVVLRSTWDYPERAAEFLSWCESVPVLANPAGVVKWNLDKAYLVDLIEAGVPVVPTAVATPGFDAWPEGEFVVKPTVGAGSRGALRVAAGDHEAAAAHLAGLGGPALVQPYQADVDHVGETALVFFGGRYSHAFTKGAMLVPDTVTDPTGLYLVERLDRAEPDAARRRTAEDVLDAATGLLGVRRADLLYARVDLIPGVDGRPLLLELELVEPSLGFGLADPGAPARFASAVRAALVDLP</sequence>
<name>A0A7W7WVL9_9PSEU</name>
<gene>
    <name evidence="3" type="ORF">F4559_002027</name>
</gene>
<accession>A0A7W7WVL9</accession>
<feature type="domain" description="ATP-grasp" evidence="2">
    <location>
        <begin position="95"/>
        <end position="289"/>
    </location>
</feature>
<comment type="caution">
    <text evidence="3">The sequence shown here is derived from an EMBL/GenBank/DDBJ whole genome shotgun (WGS) entry which is preliminary data.</text>
</comment>
<reference evidence="3 4" key="1">
    <citation type="submission" date="2020-08" db="EMBL/GenBank/DDBJ databases">
        <title>Sequencing the genomes of 1000 actinobacteria strains.</title>
        <authorList>
            <person name="Klenk H.-P."/>
        </authorList>
    </citation>
    <scope>NUCLEOTIDE SEQUENCE [LARGE SCALE GENOMIC DNA]</scope>
    <source>
        <strain evidence="3 4">DSM 45084</strain>
    </source>
</reference>
<dbReference type="EMBL" id="JACHJS010000001">
    <property type="protein sequence ID" value="MBB4964668.1"/>
    <property type="molecule type" value="Genomic_DNA"/>
</dbReference>
<keyword evidence="4" id="KW-1185">Reference proteome</keyword>
<proteinExistence type="predicted"/>
<keyword evidence="1" id="KW-0067">ATP-binding</keyword>
<evidence type="ECO:0000313" key="4">
    <source>
        <dbReference type="Proteomes" id="UP000542674"/>
    </source>
</evidence>
<dbReference type="PROSITE" id="PS50975">
    <property type="entry name" value="ATP_GRASP"/>
    <property type="match status" value="1"/>
</dbReference>
<dbReference type="PANTHER" id="PTHR39217">
    <property type="match status" value="1"/>
</dbReference>
<dbReference type="RefSeq" id="WP_184667838.1">
    <property type="nucleotide sequence ID" value="NZ_BAABAI010000031.1"/>
</dbReference>
<dbReference type="Proteomes" id="UP000542674">
    <property type="component" value="Unassembled WGS sequence"/>
</dbReference>
<protein>
    <recommendedName>
        <fullName evidence="2">ATP-grasp domain-containing protein</fullName>
    </recommendedName>
</protein>
<dbReference type="SUPFAM" id="SSF56059">
    <property type="entry name" value="Glutathione synthetase ATP-binding domain-like"/>
    <property type="match status" value="1"/>
</dbReference>
<evidence type="ECO:0000259" key="2">
    <source>
        <dbReference type="PROSITE" id="PS50975"/>
    </source>
</evidence>
<dbReference type="GO" id="GO:0005524">
    <property type="term" value="F:ATP binding"/>
    <property type="evidence" value="ECO:0007669"/>
    <property type="project" value="UniProtKB-UniRule"/>
</dbReference>
<evidence type="ECO:0000256" key="1">
    <source>
        <dbReference type="PROSITE-ProRule" id="PRU00409"/>
    </source>
</evidence>